<dbReference type="PANTHER" id="PTHR22852:SF0">
    <property type="entry name" value="DENTICLELESS PROTEIN HOMOLOG"/>
    <property type="match status" value="1"/>
</dbReference>
<dbReference type="SUPFAM" id="SSF50978">
    <property type="entry name" value="WD40 repeat-like"/>
    <property type="match status" value="1"/>
</dbReference>
<dbReference type="AlphaFoldDB" id="A0A9N9TU59"/>
<dbReference type="Pfam" id="PF00400">
    <property type="entry name" value="WD40"/>
    <property type="match status" value="5"/>
</dbReference>
<protein>
    <submittedName>
        <fullName evidence="5">Uncharacterized protein</fullName>
    </submittedName>
</protein>
<dbReference type="Gene3D" id="2.130.10.10">
    <property type="entry name" value="YVTN repeat-like/Quinoprotein amine dehydrogenase"/>
    <property type="match status" value="3"/>
</dbReference>
<dbReference type="PANTHER" id="PTHR22852">
    <property type="entry name" value="LETHAL 2 DENTICLELESS PROTEIN RETINOIC ACID-REGULATED NUCLEAR MATRIX-ASSOCIATED PROTEIN"/>
    <property type="match status" value="1"/>
</dbReference>
<dbReference type="OrthoDB" id="2096344at2759"/>
<dbReference type="GO" id="GO:0005634">
    <property type="term" value="C:nucleus"/>
    <property type="evidence" value="ECO:0007669"/>
    <property type="project" value="TreeGrafter"/>
</dbReference>
<dbReference type="InterPro" id="IPR015943">
    <property type="entry name" value="WD40/YVTN_repeat-like_dom_sf"/>
</dbReference>
<keyword evidence="2" id="KW-0833">Ubl conjugation pathway</keyword>
<name>A0A9N9TU59_PHYSR</name>
<accession>A0A9N9TU59</accession>
<dbReference type="SMART" id="SM00320">
    <property type="entry name" value="WD40"/>
    <property type="match status" value="6"/>
</dbReference>
<feature type="compositionally biased region" description="Polar residues" evidence="4">
    <location>
        <begin position="233"/>
        <end position="268"/>
    </location>
</feature>
<evidence type="ECO:0000256" key="3">
    <source>
        <dbReference type="ARBA" id="ARBA00038344"/>
    </source>
</evidence>
<comment type="similarity">
    <text evidence="3">Belongs to the WD repeat cdt2 family.</text>
</comment>
<evidence type="ECO:0000313" key="6">
    <source>
        <dbReference type="Proteomes" id="UP001153712"/>
    </source>
</evidence>
<dbReference type="InterPro" id="IPR036322">
    <property type="entry name" value="WD40_repeat_dom_sf"/>
</dbReference>
<reference evidence="5" key="1">
    <citation type="submission" date="2022-01" db="EMBL/GenBank/DDBJ databases">
        <authorList>
            <person name="King R."/>
        </authorList>
    </citation>
    <scope>NUCLEOTIDE SEQUENCE</scope>
</reference>
<dbReference type="InterPro" id="IPR001680">
    <property type="entry name" value="WD40_rpt"/>
</dbReference>
<dbReference type="GO" id="GO:0030674">
    <property type="term" value="F:protein-macromolecule adaptor activity"/>
    <property type="evidence" value="ECO:0007669"/>
    <property type="project" value="TreeGrafter"/>
</dbReference>
<dbReference type="GO" id="GO:0043161">
    <property type="term" value="P:proteasome-mediated ubiquitin-dependent protein catabolic process"/>
    <property type="evidence" value="ECO:0007669"/>
    <property type="project" value="TreeGrafter"/>
</dbReference>
<evidence type="ECO:0000256" key="4">
    <source>
        <dbReference type="SAM" id="MobiDB-lite"/>
    </source>
</evidence>
<feature type="region of interest" description="Disordered" evidence="4">
    <location>
        <begin position="233"/>
        <end position="282"/>
    </location>
</feature>
<dbReference type="InterPro" id="IPR051865">
    <property type="entry name" value="WD-repeat_CDT2_adapter"/>
</dbReference>
<dbReference type="GO" id="GO:0007095">
    <property type="term" value="P:mitotic G2 DNA damage checkpoint signaling"/>
    <property type="evidence" value="ECO:0007669"/>
    <property type="project" value="TreeGrafter"/>
</dbReference>
<organism evidence="5 6">
    <name type="scientific">Phyllotreta striolata</name>
    <name type="common">Striped flea beetle</name>
    <name type="synonym">Crioceris striolata</name>
    <dbReference type="NCBI Taxonomy" id="444603"/>
    <lineage>
        <taxon>Eukaryota</taxon>
        <taxon>Metazoa</taxon>
        <taxon>Ecdysozoa</taxon>
        <taxon>Arthropoda</taxon>
        <taxon>Hexapoda</taxon>
        <taxon>Insecta</taxon>
        <taxon>Pterygota</taxon>
        <taxon>Neoptera</taxon>
        <taxon>Endopterygota</taxon>
        <taxon>Coleoptera</taxon>
        <taxon>Polyphaga</taxon>
        <taxon>Cucujiformia</taxon>
        <taxon>Chrysomeloidea</taxon>
        <taxon>Chrysomelidae</taxon>
        <taxon>Galerucinae</taxon>
        <taxon>Alticini</taxon>
        <taxon>Phyllotreta</taxon>
    </lineage>
</organism>
<proteinExistence type="inferred from homology"/>
<sequence length="649" mass="73097">MSGNTVHNFIHQQMGNSLWKHSDIPIRRLQSRKENCFSYLLPDFDGLEGFLRDTPIFTCKFNPKLSNEHILALANEDGKLVVHNCRDRSRYGIRAHNNAIFDLAWTSDASNIITASGDHTTKLYDVQSGELRPISTFCGHSRSIKTVAAEPDDPAVFATGGRDGTIIVWDRRFNQTGRSVDLPFGSINHCEDASRCFSRSDKVIIDNSHAVKMFKSNKSKCNKTNKINAFYGTESNSFDPNESQSSPTCSRFNSNESQSSGNHSGNELNGSPRSINSRRRNSKKTWTYSSAKSVTGLAFQSSNTLISCGAGDGAIKIWDLRKHYNIYQKQPKPKRVLPYPGNSAKNGYSNLFFDNDRLKLYANCLDNVIYCYNINNYDDIPISTYTGHSNTTFYIKSGISSDGKYLISGSSDDNAYIWNTDFTEPFVKLTGHTAEVTSVAWSCGQNFIATCSDDTTHKIWTVENENWETNDGGGIVDILKPNNSRTGFKQTRRVCPDVEVIKFHTHHLKRITEEPEEVPHKIMKTCNSLPNSKDLSHGIDDLLGEGPPSKMARLQISSPVGNLPNYVLDGTAPHLNHSPEKRKSKDWLTRLRLERSLKRRFNEMCDAGNEVSPKKIRIEEKKNSTTNSPILKYFKIKNGCQKCNERYSK</sequence>
<keyword evidence="6" id="KW-1185">Reference proteome</keyword>
<evidence type="ECO:0000256" key="1">
    <source>
        <dbReference type="ARBA" id="ARBA00004906"/>
    </source>
</evidence>
<gene>
    <name evidence="5" type="ORF">PHYEVI_LOCUS9156</name>
</gene>
<dbReference type="Proteomes" id="UP001153712">
    <property type="component" value="Chromosome 6"/>
</dbReference>
<comment type="pathway">
    <text evidence="1">Protein modification; protein ubiquitination.</text>
</comment>
<evidence type="ECO:0000256" key="2">
    <source>
        <dbReference type="ARBA" id="ARBA00022786"/>
    </source>
</evidence>
<evidence type="ECO:0000313" key="5">
    <source>
        <dbReference type="EMBL" id="CAG9862850.1"/>
    </source>
</evidence>
<dbReference type="EMBL" id="OU900099">
    <property type="protein sequence ID" value="CAG9862850.1"/>
    <property type="molecule type" value="Genomic_DNA"/>
</dbReference>